<keyword evidence="1" id="KW-0472">Membrane</keyword>
<feature type="transmembrane region" description="Helical" evidence="1">
    <location>
        <begin position="355"/>
        <end position="376"/>
    </location>
</feature>
<reference evidence="3" key="1">
    <citation type="journal article" date="2019" name="Int. J. Syst. Evol. Microbiol.">
        <title>The Global Catalogue of Microorganisms (GCM) 10K type strain sequencing project: providing services to taxonomists for standard genome sequencing and annotation.</title>
        <authorList>
            <consortium name="The Broad Institute Genomics Platform"/>
            <consortium name="The Broad Institute Genome Sequencing Center for Infectious Disease"/>
            <person name="Wu L."/>
            <person name="Ma J."/>
        </authorList>
    </citation>
    <scope>NUCLEOTIDE SEQUENCE [LARGE SCALE GENOMIC DNA]</scope>
    <source>
        <strain evidence="3">KCTC 42585</strain>
    </source>
</reference>
<comment type="caution">
    <text evidence="2">The sequence shown here is derived from an EMBL/GenBank/DDBJ whole genome shotgun (WGS) entry which is preliminary data.</text>
</comment>
<sequence length="440" mass="49877">MMSKTLQRLLLMIFTGGLLAVAGWSSYLVYKYSSEAAEIKKDYSELNSITHGILSVNIWRDHLTSMVLNRIDDFEFTPEQEDTLVLQVENILTAGIDQGDSLINLKQKSIKGKLRKFAVRALVPEEKIRALVPMFAQTIVDEIQKPENKEALKYVIKSKLQEYSDMTHADSEVAVLQLNELLEKYGVADLKGFNRKTSEDLRELETQTYFHTYILLGIIGIFLVLWWLLRNQRPLHTPLFIISVLASLAVLFAGLTAPMIEIDARFQQVNFLLIGEEISFNDQVIFFQSKSILQVIDILFDTGKVDSVFVGILILAFSIIFPVAKLISTQIYLGGSEKLRKNKILKFFAFKSGKWSMADVYVIAIFMAYIGFQGILDHQLLALNMETESLVSISTNKTSLQPGFIIFIGFVLFSLILSTILKKMTGLEKKSRNKSQETKV</sequence>
<keyword evidence="1" id="KW-1133">Transmembrane helix</keyword>
<organism evidence="2 3">
    <name type="scientific">Salinimicrobium flavum</name>
    <dbReference type="NCBI Taxonomy" id="1737065"/>
    <lineage>
        <taxon>Bacteria</taxon>
        <taxon>Pseudomonadati</taxon>
        <taxon>Bacteroidota</taxon>
        <taxon>Flavobacteriia</taxon>
        <taxon>Flavobacteriales</taxon>
        <taxon>Flavobacteriaceae</taxon>
        <taxon>Salinimicrobium</taxon>
    </lineage>
</organism>
<dbReference type="Proteomes" id="UP001597468">
    <property type="component" value="Unassembled WGS sequence"/>
</dbReference>
<keyword evidence="1" id="KW-0812">Transmembrane</keyword>
<evidence type="ECO:0000256" key="1">
    <source>
        <dbReference type="SAM" id="Phobius"/>
    </source>
</evidence>
<gene>
    <name evidence="2" type="ORF">ACFSTG_00485</name>
</gene>
<accession>A0ABW5ITE9</accession>
<name>A0ABW5ITE9_9FLAO</name>
<feature type="transmembrane region" description="Helical" evidence="1">
    <location>
        <begin position="240"/>
        <end position="260"/>
    </location>
</feature>
<evidence type="ECO:0000313" key="3">
    <source>
        <dbReference type="Proteomes" id="UP001597468"/>
    </source>
</evidence>
<feature type="transmembrane region" description="Helical" evidence="1">
    <location>
        <begin position="209"/>
        <end position="228"/>
    </location>
</feature>
<feature type="transmembrane region" description="Helical" evidence="1">
    <location>
        <begin position="308"/>
        <end position="334"/>
    </location>
</feature>
<evidence type="ECO:0000313" key="2">
    <source>
        <dbReference type="EMBL" id="MFD2516362.1"/>
    </source>
</evidence>
<proteinExistence type="predicted"/>
<feature type="transmembrane region" description="Helical" evidence="1">
    <location>
        <begin position="404"/>
        <end position="421"/>
    </location>
</feature>
<keyword evidence="3" id="KW-1185">Reference proteome</keyword>
<dbReference type="InterPro" id="IPR007498">
    <property type="entry name" value="PqiA-like"/>
</dbReference>
<dbReference type="Pfam" id="PF04403">
    <property type="entry name" value="PqiA"/>
    <property type="match status" value="1"/>
</dbReference>
<protein>
    <submittedName>
        <fullName evidence="2">Paraquat-inducible protein A</fullName>
    </submittedName>
</protein>
<dbReference type="EMBL" id="JBHULT010000003">
    <property type="protein sequence ID" value="MFD2516362.1"/>
    <property type="molecule type" value="Genomic_DNA"/>
</dbReference>